<sequence>MKILNENDIHLKFLLGLSIPVDGIGELKSPLLKDIVDLTEESYNMALSSIFFDRKNLDVDPEQVKDLSDFEILSSIIYHDGSFRDVFFDALELHFGKTPRLHEQGFVYFDEASEETVLTDERFGYMKKLIRIANNLAEEEKEEDEIIAGNERARQFMEEQKKRKALLAKLKKPKINLHSIISAVGWKSKSFDFINQLNIYQLYNGYSRFQLFDNYHYTMNGIYAGTIDTSKLKLEDINWANIFNT</sequence>
<organism evidence="1 2">
    <name type="scientific">Peribacillus asahii</name>
    <dbReference type="NCBI Taxonomy" id="228899"/>
    <lineage>
        <taxon>Bacteria</taxon>
        <taxon>Bacillati</taxon>
        <taxon>Bacillota</taxon>
        <taxon>Bacilli</taxon>
        <taxon>Bacillales</taxon>
        <taxon>Bacillaceae</taxon>
        <taxon>Peribacillus</taxon>
    </lineage>
</organism>
<dbReference type="Proteomes" id="UP000283095">
    <property type="component" value="Chromosome"/>
</dbReference>
<evidence type="ECO:0000313" key="1">
    <source>
        <dbReference type="EMBL" id="AZV43725.1"/>
    </source>
</evidence>
<accession>A0A3Q9RNF9</accession>
<evidence type="ECO:0000313" key="2">
    <source>
        <dbReference type="Proteomes" id="UP000283095"/>
    </source>
</evidence>
<dbReference type="AlphaFoldDB" id="A0A3Q9RNF9"/>
<reference evidence="1 2" key="1">
    <citation type="submission" date="2018-01" db="EMBL/GenBank/DDBJ databases">
        <title>Bacillus asahii Genome sequencing and assembly.</title>
        <authorList>
            <person name="Jiang H."/>
            <person name="Feng Y."/>
            <person name="Zhao F."/>
            <person name="Lin X."/>
        </authorList>
    </citation>
    <scope>NUCLEOTIDE SEQUENCE [LARGE SCALE GENOMIC DNA]</scope>
    <source>
        <strain evidence="1 2">OM18</strain>
    </source>
</reference>
<gene>
    <name evidence="1" type="ORF">BAOM_3116</name>
</gene>
<dbReference type="RefSeq" id="WP_127760842.1">
    <property type="nucleotide sequence ID" value="NZ_CP026095.1"/>
</dbReference>
<dbReference type="EMBL" id="CP026095">
    <property type="protein sequence ID" value="AZV43725.1"/>
    <property type="molecule type" value="Genomic_DNA"/>
</dbReference>
<dbReference type="KEGG" id="pasa:BAOM_3116"/>
<proteinExistence type="predicted"/>
<dbReference type="OrthoDB" id="2568468at2"/>
<name>A0A3Q9RNF9_9BACI</name>
<protein>
    <submittedName>
        <fullName evidence="1">Uncharacterized protein</fullName>
    </submittedName>
</protein>